<dbReference type="STRING" id="2903.R1DHC2"/>
<evidence type="ECO:0008006" key="3">
    <source>
        <dbReference type="Google" id="ProtNLM"/>
    </source>
</evidence>
<reference evidence="1" key="2">
    <citation type="submission" date="2024-10" db="UniProtKB">
        <authorList>
            <consortium name="EnsemblProtists"/>
        </authorList>
    </citation>
    <scope>IDENTIFICATION</scope>
</reference>
<dbReference type="GO" id="GO:0016791">
    <property type="term" value="F:phosphatase activity"/>
    <property type="evidence" value="ECO:0007669"/>
    <property type="project" value="TreeGrafter"/>
</dbReference>
<dbReference type="CDD" id="cd07067">
    <property type="entry name" value="HP_PGM_like"/>
    <property type="match status" value="1"/>
</dbReference>
<protein>
    <recommendedName>
        <fullName evidence="3">Phosphoglycerate mutase</fullName>
    </recommendedName>
</protein>
<dbReference type="KEGG" id="ehx:EMIHUDRAFT_56023"/>
<dbReference type="InterPro" id="IPR050275">
    <property type="entry name" value="PGM_Phosphatase"/>
</dbReference>
<dbReference type="SUPFAM" id="SSF53254">
    <property type="entry name" value="Phosphoglycerate mutase-like"/>
    <property type="match status" value="1"/>
</dbReference>
<sequence>KLLHFIRHAQGFHNVDARPIQQRAADARLTPEGEAQCAALAATVEAAGLRPELIASSPLTRTLQTGVMCFRGPDGCPPMAACESLRETVNFLCDRRRPLSEIRPEFEQVDFSACPHDEDAIWAAYEARHGPADLYGEHREHRDLPSLARRAREAIEWLGGRPEREIVVVSHQSFLRALFS</sequence>
<dbReference type="Gene3D" id="3.40.50.1240">
    <property type="entry name" value="Phosphoglycerate mutase-like"/>
    <property type="match status" value="1"/>
</dbReference>
<proteinExistence type="predicted"/>
<dbReference type="GeneID" id="17256457"/>
<dbReference type="SMART" id="SM00855">
    <property type="entry name" value="PGAM"/>
    <property type="match status" value="1"/>
</dbReference>
<evidence type="ECO:0000313" key="1">
    <source>
        <dbReference type="EnsemblProtists" id="EOD10191"/>
    </source>
</evidence>
<dbReference type="PANTHER" id="PTHR48100">
    <property type="entry name" value="BROAD-SPECIFICITY PHOSPHATASE YOR283W-RELATED"/>
    <property type="match status" value="1"/>
</dbReference>
<dbReference type="PaxDb" id="2903-EOD10191"/>
<dbReference type="EnsemblProtists" id="EOD10191">
    <property type="protein sequence ID" value="EOD10191"/>
    <property type="gene ID" value="EMIHUDRAFT_56023"/>
</dbReference>
<organism evidence="1 2">
    <name type="scientific">Emiliania huxleyi (strain CCMP1516)</name>
    <dbReference type="NCBI Taxonomy" id="280463"/>
    <lineage>
        <taxon>Eukaryota</taxon>
        <taxon>Haptista</taxon>
        <taxon>Haptophyta</taxon>
        <taxon>Prymnesiophyceae</taxon>
        <taxon>Isochrysidales</taxon>
        <taxon>Noelaerhabdaceae</taxon>
        <taxon>Emiliania</taxon>
    </lineage>
</organism>
<dbReference type="Pfam" id="PF00300">
    <property type="entry name" value="His_Phos_1"/>
    <property type="match status" value="1"/>
</dbReference>
<dbReference type="eggNOG" id="KOG4754">
    <property type="taxonomic scope" value="Eukaryota"/>
</dbReference>
<dbReference type="RefSeq" id="XP_005762620.1">
    <property type="nucleotide sequence ID" value="XM_005762563.1"/>
</dbReference>
<dbReference type="Proteomes" id="UP000013827">
    <property type="component" value="Unassembled WGS sequence"/>
</dbReference>
<dbReference type="PANTHER" id="PTHR48100:SF1">
    <property type="entry name" value="HISTIDINE PHOSPHATASE FAMILY PROTEIN-RELATED"/>
    <property type="match status" value="1"/>
</dbReference>
<name>A0A0D3IG06_EMIH1</name>
<dbReference type="GO" id="GO:0005737">
    <property type="term" value="C:cytoplasm"/>
    <property type="evidence" value="ECO:0007669"/>
    <property type="project" value="TreeGrafter"/>
</dbReference>
<dbReference type="OMA" id="HGCFLHF"/>
<accession>A0A0D3IG06</accession>
<evidence type="ECO:0000313" key="2">
    <source>
        <dbReference type="Proteomes" id="UP000013827"/>
    </source>
</evidence>
<dbReference type="InterPro" id="IPR029033">
    <property type="entry name" value="His_PPase_superfam"/>
</dbReference>
<reference evidence="2" key="1">
    <citation type="journal article" date="2013" name="Nature">
        <title>Pan genome of the phytoplankton Emiliania underpins its global distribution.</title>
        <authorList>
            <person name="Read B.A."/>
            <person name="Kegel J."/>
            <person name="Klute M.J."/>
            <person name="Kuo A."/>
            <person name="Lefebvre S.C."/>
            <person name="Maumus F."/>
            <person name="Mayer C."/>
            <person name="Miller J."/>
            <person name="Monier A."/>
            <person name="Salamov A."/>
            <person name="Young J."/>
            <person name="Aguilar M."/>
            <person name="Claverie J.M."/>
            <person name="Frickenhaus S."/>
            <person name="Gonzalez K."/>
            <person name="Herman E.K."/>
            <person name="Lin Y.C."/>
            <person name="Napier J."/>
            <person name="Ogata H."/>
            <person name="Sarno A.F."/>
            <person name="Shmutz J."/>
            <person name="Schroeder D."/>
            <person name="de Vargas C."/>
            <person name="Verret F."/>
            <person name="von Dassow P."/>
            <person name="Valentin K."/>
            <person name="Van de Peer Y."/>
            <person name="Wheeler G."/>
            <person name="Dacks J.B."/>
            <person name="Delwiche C.F."/>
            <person name="Dyhrman S.T."/>
            <person name="Glockner G."/>
            <person name="John U."/>
            <person name="Richards T."/>
            <person name="Worden A.Z."/>
            <person name="Zhang X."/>
            <person name="Grigoriev I.V."/>
            <person name="Allen A.E."/>
            <person name="Bidle K."/>
            <person name="Borodovsky M."/>
            <person name="Bowler C."/>
            <person name="Brownlee C."/>
            <person name="Cock J.M."/>
            <person name="Elias M."/>
            <person name="Gladyshev V.N."/>
            <person name="Groth M."/>
            <person name="Guda C."/>
            <person name="Hadaegh A."/>
            <person name="Iglesias-Rodriguez M.D."/>
            <person name="Jenkins J."/>
            <person name="Jones B.M."/>
            <person name="Lawson T."/>
            <person name="Leese F."/>
            <person name="Lindquist E."/>
            <person name="Lobanov A."/>
            <person name="Lomsadze A."/>
            <person name="Malik S.B."/>
            <person name="Marsh M.E."/>
            <person name="Mackinder L."/>
            <person name="Mock T."/>
            <person name="Mueller-Roeber B."/>
            <person name="Pagarete A."/>
            <person name="Parker M."/>
            <person name="Probert I."/>
            <person name="Quesneville H."/>
            <person name="Raines C."/>
            <person name="Rensing S.A."/>
            <person name="Riano-Pachon D.M."/>
            <person name="Richier S."/>
            <person name="Rokitta S."/>
            <person name="Shiraiwa Y."/>
            <person name="Soanes D.M."/>
            <person name="van der Giezen M."/>
            <person name="Wahlund T.M."/>
            <person name="Williams B."/>
            <person name="Wilson W."/>
            <person name="Wolfe G."/>
            <person name="Wurch L.L."/>
        </authorList>
    </citation>
    <scope>NUCLEOTIDE SEQUENCE</scope>
</reference>
<dbReference type="InterPro" id="IPR013078">
    <property type="entry name" value="His_Pase_superF_clade-1"/>
</dbReference>
<dbReference type="AlphaFoldDB" id="A0A0D3IG06"/>
<keyword evidence="2" id="KW-1185">Reference proteome</keyword>
<dbReference type="HOGENOM" id="CLU_039184_4_1_1"/>